<comment type="caution">
    <text evidence="1">The sequence shown here is derived from an EMBL/GenBank/DDBJ whole genome shotgun (WGS) entry which is preliminary data.</text>
</comment>
<feature type="non-terminal residue" evidence="1">
    <location>
        <position position="1"/>
    </location>
</feature>
<proteinExistence type="predicted"/>
<feature type="non-terminal residue" evidence="1">
    <location>
        <position position="206"/>
    </location>
</feature>
<dbReference type="Proteomes" id="UP001175226">
    <property type="component" value="Unassembled WGS sequence"/>
</dbReference>
<organism evidence="1 2">
    <name type="scientific">Armillaria borealis</name>
    <dbReference type="NCBI Taxonomy" id="47425"/>
    <lineage>
        <taxon>Eukaryota</taxon>
        <taxon>Fungi</taxon>
        <taxon>Dikarya</taxon>
        <taxon>Basidiomycota</taxon>
        <taxon>Agaricomycotina</taxon>
        <taxon>Agaricomycetes</taxon>
        <taxon>Agaricomycetidae</taxon>
        <taxon>Agaricales</taxon>
        <taxon>Marasmiineae</taxon>
        <taxon>Physalacriaceae</taxon>
        <taxon>Armillaria</taxon>
    </lineage>
</organism>
<sequence length="206" mass="23924">PVGLIWQNNSCAYDCVLTVLCQIWKEDVNLWSNMFAEVNTDWLGRLSNMLRRYTAGLTSFENVRDELRQKYAILDPVHMRYGSFTYVSKVLQPLFLNDRPVRSSIIVCSSINDGILEETMSFYSIRDWVSHDSWERQGSRCSACGAVTHRRYNWNMLPNLLAFSLSGTQHELREIDTEFTLADVHTVRKTYKLRGIIYHSGNHFTA</sequence>
<evidence type="ECO:0000313" key="1">
    <source>
        <dbReference type="EMBL" id="KAK0440377.1"/>
    </source>
</evidence>
<dbReference type="AlphaFoldDB" id="A0AA39JCR6"/>
<evidence type="ECO:0008006" key="3">
    <source>
        <dbReference type="Google" id="ProtNLM"/>
    </source>
</evidence>
<gene>
    <name evidence="1" type="ORF">EV421DRAFT_1689899</name>
</gene>
<dbReference type="EMBL" id="JAUEPT010000034">
    <property type="protein sequence ID" value="KAK0440377.1"/>
    <property type="molecule type" value="Genomic_DNA"/>
</dbReference>
<protein>
    <recommendedName>
        <fullName evidence="3">USP domain-containing protein</fullName>
    </recommendedName>
</protein>
<evidence type="ECO:0000313" key="2">
    <source>
        <dbReference type="Proteomes" id="UP001175226"/>
    </source>
</evidence>
<accession>A0AA39JCR6</accession>
<name>A0AA39JCR6_9AGAR</name>
<reference evidence="1" key="1">
    <citation type="submission" date="2023-06" db="EMBL/GenBank/DDBJ databases">
        <authorList>
            <consortium name="Lawrence Berkeley National Laboratory"/>
            <person name="Ahrendt S."/>
            <person name="Sahu N."/>
            <person name="Indic B."/>
            <person name="Wong-Bajracharya J."/>
            <person name="Merenyi Z."/>
            <person name="Ke H.-M."/>
            <person name="Monk M."/>
            <person name="Kocsube S."/>
            <person name="Drula E."/>
            <person name="Lipzen A."/>
            <person name="Balint B."/>
            <person name="Henrissat B."/>
            <person name="Andreopoulos B."/>
            <person name="Martin F.M."/>
            <person name="Harder C.B."/>
            <person name="Rigling D."/>
            <person name="Ford K.L."/>
            <person name="Foster G.D."/>
            <person name="Pangilinan J."/>
            <person name="Papanicolaou A."/>
            <person name="Barry K."/>
            <person name="LaButti K."/>
            <person name="Viragh M."/>
            <person name="Koriabine M."/>
            <person name="Yan M."/>
            <person name="Riley R."/>
            <person name="Champramary S."/>
            <person name="Plett K.L."/>
            <person name="Tsai I.J."/>
            <person name="Slot J."/>
            <person name="Sipos G."/>
            <person name="Plett J."/>
            <person name="Nagy L.G."/>
            <person name="Grigoriev I.V."/>
        </authorList>
    </citation>
    <scope>NUCLEOTIDE SEQUENCE</scope>
    <source>
        <strain evidence="1">FPL87.14</strain>
    </source>
</reference>
<keyword evidence="2" id="KW-1185">Reference proteome</keyword>